<gene>
    <name evidence="1" type="ORF">E2562_032140</name>
</gene>
<organism evidence="1 2">
    <name type="scientific">Oryza meyeriana var. granulata</name>
    <dbReference type="NCBI Taxonomy" id="110450"/>
    <lineage>
        <taxon>Eukaryota</taxon>
        <taxon>Viridiplantae</taxon>
        <taxon>Streptophyta</taxon>
        <taxon>Embryophyta</taxon>
        <taxon>Tracheophyta</taxon>
        <taxon>Spermatophyta</taxon>
        <taxon>Magnoliopsida</taxon>
        <taxon>Liliopsida</taxon>
        <taxon>Poales</taxon>
        <taxon>Poaceae</taxon>
        <taxon>BOP clade</taxon>
        <taxon>Oryzoideae</taxon>
        <taxon>Oryzeae</taxon>
        <taxon>Oryzinae</taxon>
        <taxon>Oryza</taxon>
        <taxon>Oryza meyeriana</taxon>
    </lineage>
</organism>
<dbReference type="AlphaFoldDB" id="A0A6G1E5Z9"/>
<evidence type="ECO:0000313" key="2">
    <source>
        <dbReference type="Proteomes" id="UP000479710"/>
    </source>
</evidence>
<name>A0A6G1E5Z9_9ORYZ</name>
<accession>A0A6G1E5Z9</accession>
<dbReference type="EMBL" id="SPHZ02000005">
    <property type="protein sequence ID" value="KAF0919854.1"/>
    <property type="molecule type" value="Genomic_DNA"/>
</dbReference>
<comment type="caution">
    <text evidence="1">The sequence shown here is derived from an EMBL/GenBank/DDBJ whole genome shotgun (WGS) entry which is preliminary data.</text>
</comment>
<evidence type="ECO:0000313" key="1">
    <source>
        <dbReference type="EMBL" id="KAF0919854.1"/>
    </source>
</evidence>
<reference evidence="1 2" key="1">
    <citation type="submission" date="2019-11" db="EMBL/GenBank/DDBJ databases">
        <title>Whole genome sequence of Oryza granulata.</title>
        <authorList>
            <person name="Li W."/>
        </authorList>
    </citation>
    <scope>NUCLEOTIDE SEQUENCE [LARGE SCALE GENOMIC DNA]</scope>
    <source>
        <strain evidence="2">cv. Menghai</strain>
        <tissue evidence="1">Leaf</tissue>
    </source>
</reference>
<keyword evidence="2" id="KW-1185">Reference proteome</keyword>
<protein>
    <submittedName>
        <fullName evidence="1">Uncharacterized protein</fullName>
    </submittedName>
</protein>
<proteinExistence type="predicted"/>
<sequence length="105" mass="11191">MRPALLGPGVAWAPPARLARGSEAITEQRVHSENHGLVSAIRCHHPNAVGAGLRTAWAGGARVNGTREPGVPTTPHECLSTRAAQRRMDAGSVRDPMPHVKRILL</sequence>
<dbReference type="Proteomes" id="UP000479710">
    <property type="component" value="Unassembled WGS sequence"/>
</dbReference>